<reference evidence="1" key="1">
    <citation type="journal article" date="2011" name="Environ. Microbiol.">
        <title>Time-series analyses of Monterey Bay coastal microbial picoplankton using a 'genome proxy' microarray.</title>
        <authorList>
            <person name="Rich V.I."/>
            <person name="Pham V.D."/>
            <person name="Eppley J."/>
            <person name="Shi Y."/>
            <person name="DeLong E.F."/>
        </authorList>
    </citation>
    <scope>NUCLEOTIDE SEQUENCE</scope>
</reference>
<name>E0XY38_9DELT</name>
<protein>
    <recommendedName>
        <fullName evidence="2">DUF4384 domain-containing protein</fullName>
    </recommendedName>
</protein>
<accession>E0XY38</accession>
<evidence type="ECO:0008006" key="2">
    <source>
        <dbReference type="Google" id="ProtNLM"/>
    </source>
</evidence>
<proteinExistence type="predicted"/>
<dbReference type="EMBL" id="GU474917">
    <property type="protein sequence ID" value="ADI19329.1"/>
    <property type="molecule type" value="Genomic_DNA"/>
</dbReference>
<organism evidence="1">
    <name type="scientific">uncultured delta proteobacterium HF0500_03A04</name>
    <dbReference type="NCBI Taxonomy" id="710834"/>
    <lineage>
        <taxon>Bacteria</taxon>
        <taxon>Deltaproteobacteria</taxon>
        <taxon>environmental samples</taxon>
    </lineage>
</organism>
<sequence>MRQVPEVEPEWAVQGAHPDDEAFLYFVGYSGKHAEERNAVAEARQAAGNEFVEYCGVESKTFSKFLSVTYGLSSEVKDATESGVSGSEQQSEAYFRRLRVVGRLASEYRVLRGTQEQRRFWRMKVLVKVPLSEYEAVLTWKQKREDEVKALKLEQEQQAETLLSQQLASAKSSASEGNFLGALKQLQQFRKTAPEQPTPKREVFLTEADGLETRWLGSVALEADAPTEQQLEPGQTPAPLAVKVSFKPAESNVPLPNLPIRFADAAGEGTVMTDAKGVATLAPPAFVSEQEKYYTASPNVEWLRQQLAGMDLANLKNRKVRFRIVVRTPFLKQRIKNDFPLTLASSVKGNLRVGDAFGVSGSCAKRCRIRLYYWDGQSGTLVHETQGPKLTKGEVRSLAEGVSSDAPGRFTLIALATTGAYPYAVDAGTAYPATEFAVVLKNFRSMKGAKAEEHLEITVQK</sequence>
<dbReference type="AlphaFoldDB" id="E0XY38"/>
<evidence type="ECO:0000313" key="1">
    <source>
        <dbReference type="EMBL" id="ADI19329.1"/>
    </source>
</evidence>